<keyword evidence="3" id="KW-1185">Reference proteome</keyword>
<feature type="chain" id="PRO_5047182466" description="Secreted protein" evidence="1">
    <location>
        <begin position="20"/>
        <end position="73"/>
    </location>
</feature>
<evidence type="ECO:0000256" key="1">
    <source>
        <dbReference type="SAM" id="SignalP"/>
    </source>
</evidence>
<gene>
    <name evidence="2" type="ORF">ILYODFUR_004117</name>
</gene>
<evidence type="ECO:0000313" key="2">
    <source>
        <dbReference type="EMBL" id="MEQ2227988.1"/>
    </source>
</evidence>
<proteinExistence type="predicted"/>
<dbReference type="Proteomes" id="UP001482620">
    <property type="component" value="Unassembled WGS sequence"/>
</dbReference>
<accession>A0ABV0T549</accession>
<dbReference type="EMBL" id="JAHRIQ010023392">
    <property type="protein sequence ID" value="MEQ2227988.1"/>
    <property type="molecule type" value="Genomic_DNA"/>
</dbReference>
<organism evidence="2 3">
    <name type="scientific">Ilyodon furcidens</name>
    <name type="common">goldbreast splitfin</name>
    <dbReference type="NCBI Taxonomy" id="33524"/>
    <lineage>
        <taxon>Eukaryota</taxon>
        <taxon>Metazoa</taxon>
        <taxon>Chordata</taxon>
        <taxon>Craniata</taxon>
        <taxon>Vertebrata</taxon>
        <taxon>Euteleostomi</taxon>
        <taxon>Actinopterygii</taxon>
        <taxon>Neopterygii</taxon>
        <taxon>Teleostei</taxon>
        <taxon>Neoteleostei</taxon>
        <taxon>Acanthomorphata</taxon>
        <taxon>Ovalentaria</taxon>
        <taxon>Atherinomorphae</taxon>
        <taxon>Cyprinodontiformes</taxon>
        <taxon>Goodeidae</taxon>
        <taxon>Ilyodon</taxon>
    </lineage>
</organism>
<name>A0ABV0T549_9TELE</name>
<keyword evidence="1" id="KW-0732">Signal</keyword>
<evidence type="ECO:0008006" key="4">
    <source>
        <dbReference type="Google" id="ProtNLM"/>
    </source>
</evidence>
<feature type="signal peptide" evidence="1">
    <location>
        <begin position="1"/>
        <end position="19"/>
    </location>
</feature>
<evidence type="ECO:0000313" key="3">
    <source>
        <dbReference type="Proteomes" id="UP001482620"/>
    </source>
</evidence>
<comment type="caution">
    <text evidence="2">The sequence shown here is derived from an EMBL/GenBank/DDBJ whole genome shotgun (WGS) entry which is preliminary data.</text>
</comment>
<sequence>MSWFVLEATLSTTLFVTSSIPVDSTFCFCFSFVEQQSDSVRFRIPCNSSAHPSPGLLSCFWKRRCSDRKECHV</sequence>
<reference evidence="2 3" key="1">
    <citation type="submission" date="2021-06" db="EMBL/GenBank/DDBJ databases">
        <authorList>
            <person name="Palmer J.M."/>
        </authorList>
    </citation>
    <scope>NUCLEOTIDE SEQUENCE [LARGE SCALE GENOMIC DNA]</scope>
    <source>
        <strain evidence="3">if_2019</strain>
        <tissue evidence="2">Muscle</tissue>
    </source>
</reference>
<protein>
    <recommendedName>
        <fullName evidence="4">Secreted protein</fullName>
    </recommendedName>
</protein>